<proteinExistence type="predicted"/>
<keyword evidence="2" id="KW-1133">Transmembrane helix</keyword>
<keyword evidence="4" id="KW-1185">Reference proteome</keyword>
<dbReference type="EMBL" id="JAJNDB010000011">
    <property type="protein sequence ID" value="MCD2198173.1"/>
    <property type="molecule type" value="Genomic_DNA"/>
</dbReference>
<organism evidence="3 4">
    <name type="scientific">Actinomycetospora endophytica</name>
    <dbReference type="NCBI Taxonomy" id="2291215"/>
    <lineage>
        <taxon>Bacteria</taxon>
        <taxon>Bacillati</taxon>
        <taxon>Actinomycetota</taxon>
        <taxon>Actinomycetes</taxon>
        <taxon>Pseudonocardiales</taxon>
        <taxon>Pseudonocardiaceae</taxon>
        <taxon>Actinomycetospora</taxon>
    </lineage>
</organism>
<dbReference type="Proteomes" id="UP001199469">
    <property type="component" value="Unassembled WGS sequence"/>
</dbReference>
<name>A0ABS8PIS2_9PSEU</name>
<feature type="transmembrane region" description="Helical" evidence="2">
    <location>
        <begin position="73"/>
        <end position="99"/>
    </location>
</feature>
<feature type="region of interest" description="Disordered" evidence="1">
    <location>
        <begin position="1"/>
        <end position="22"/>
    </location>
</feature>
<comment type="caution">
    <text evidence="3">The sequence shown here is derived from an EMBL/GenBank/DDBJ whole genome shotgun (WGS) entry which is preliminary data.</text>
</comment>
<evidence type="ECO:0000256" key="1">
    <source>
        <dbReference type="SAM" id="MobiDB-lite"/>
    </source>
</evidence>
<sequence>MSTTRPSPTTARSHTTSSSPPRRAIPVMAVGLTLTLVALAVPVVDQLTVGSLAAHLRAAYAGTGVAPPAASAITAYLVGLGLLGLLPCLPGLVAVVVLARRTQPPTGVV</sequence>
<keyword evidence="2" id="KW-0812">Transmembrane</keyword>
<reference evidence="3 4" key="1">
    <citation type="submission" date="2021-11" db="EMBL/GenBank/DDBJ databases">
        <title>Draft genome sequence of Actinomycetospora sp. SF1 isolated from the rhizosphere soil.</title>
        <authorList>
            <person name="Duangmal K."/>
            <person name="Chantavorakit T."/>
        </authorList>
    </citation>
    <scope>NUCLEOTIDE SEQUENCE [LARGE SCALE GENOMIC DNA]</scope>
    <source>
        <strain evidence="3 4">TBRC 5722</strain>
    </source>
</reference>
<evidence type="ECO:0000256" key="2">
    <source>
        <dbReference type="SAM" id="Phobius"/>
    </source>
</evidence>
<keyword evidence="2" id="KW-0472">Membrane</keyword>
<gene>
    <name evidence="3" type="ORF">LQ327_32865</name>
</gene>
<protein>
    <submittedName>
        <fullName evidence="3">Uncharacterized protein</fullName>
    </submittedName>
</protein>
<dbReference type="RefSeq" id="WP_230740868.1">
    <property type="nucleotide sequence ID" value="NZ_JAJNDB010000011.1"/>
</dbReference>
<evidence type="ECO:0000313" key="3">
    <source>
        <dbReference type="EMBL" id="MCD2198173.1"/>
    </source>
</evidence>
<accession>A0ABS8PIS2</accession>
<evidence type="ECO:0000313" key="4">
    <source>
        <dbReference type="Proteomes" id="UP001199469"/>
    </source>
</evidence>
<feature type="transmembrane region" description="Helical" evidence="2">
    <location>
        <begin position="24"/>
        <end position="44"/>
    </location>
</feature>